<organism evidence="2 3">
    <name type="scientific">Streptomyces virginiae</name>
    <name type="common">Streptomyces cinnamonensis</name>
    <dbReference type="NCBI Taxonomy" id="1961"/>
    <lineage>
        <taxon>Bacteria</taxon>
        <taxon>Bacillati</taxon>
        <taxon>Actinomycetota</taxon>
        <taxon>Actinomycetes</taxon>
        <taxon>Kitasatosporales</taxon>
        <taxon>Streptomycetaceae</taxon>
        <taxon>Streptomyces</taxon>
    </lineage>
</organism>
<evidence type="ECO:0008006" key="4">
    <source>
        <dbReference type="Google" id="ProtNLM"/>
    </source>
</evidence>
<feature type="region of interest" description="Disordered" evidence="1">
    <location>
        <begin position="32"/>
        <end position="62"/>
    </location>
</feature>
<gene>
    <name evidence="2" type="ORF">Scinn_29100</name>
</gene>
<evidence type="ECO:0000256" key="1">
    <source>
        <dbReference type="SAM" id="MobiDB-lite"/>
    </source>
</evidence>
<name>A0ABQ3NKY1_STRVG</name>
<protein>
    <recommendedName>
        <fullName evidence="4">Transposase IS4-like domain-containing protein</fullName>
    </recommendedName>
</protein>
<sequence length="145" mass="15315">MALTDKGHSSRSMCGHLRKHGIRVVIPVPADRRGQGLRRGGGAGRPRPPTGAATNREKQRRGITTRACPRMRARAAGGSRRPAAVRAVAIAAAGLDRLVHATPAAADGSACARVLTSHLFQIRTLASYDPSLQGEFSYPEPFGSV</sequence>
<reference evidence="3" key="1">
    <citation type="submission" date="2020-09" db="EMBL/GenBank/DDBJ databases">
        <title>Whole genome shotgun sequence of Streptomyces cinnamonensis NBRC 15873.</title>
        <authorList>
            <person name="Komaki H."/>
            <person name="Tamura T."/>
        </authorList>
    </citation>
    <scope>NUCLEOTIDE SEQUENCE [LARGE SCALE GENOMIC DNA]</scope>
    <source>
        <strain evidence="3">NBRC 15873</strain>
    </source>
</reference>
<proteinExistence type="predicted"/>
<evidence type="ECO:0000313" key="2">
    <source>
        <dbReference type="EMBL" id="GHI13447.1"/>
    </source>
</evidence>
<keyword evidence="3" id="KW-1185">Reference proteome</keyword>
<dbReference type="EMBL" id="BNDV01000008">
    <property type="protein sequence ID" value="GHI13447.1"/>
    <property type="molecule type" value="Genomic_DNA"/>
</dbReference>
<comment type="caution">
    <text evidence="2">The sequence shown here is derived from an EMBL/GenBank/DDBJ whole genome shotgun (WGS) entry which is preliminary data.</text>
</comment>
<evidence type="ECO:0000313" key="3">
    <source>
        <dbReference type="Proteomes" id="UP000660554"/>
    </source>
</evidence>
<dbReference type="Proteomes" id="UP000660554">
    <property type="component" value="Unassembled WGS sequence"/>
</dbReference>
<accession>A0ABQ3NKY1</accession>